<protein>
    <submittedName>
        <fullName evidence="2">DUF167 domain-containing protein</fullName>
    </submittedName>
</protein>
<dbReference type="Proteomes" id="UP000285655">
    <property type="component" value="Unassembled WGS sequence"/>
</dbReference>
<dbReference type="SMART" id="SM01152">
    <property type="entry name" value="DUF167"/>
    <property type="match status" value="1"/>
</dbReference>
<proteinExistence type="inferred from homology"/>
<dbReference type="PANTHER" id="PTHR13420">
    <property type="entry name" value="UPF0235 PROTEIN C15ORF40"/>
    <property type="match status" value="1"/>
</dbReference>
<dbReference type="SUPFAM" id="SSF69786">
    <property type="entry name" value="YggU-like"/>
    <property type="match status" value="1"/>
</dbReference>
<name>A0A419DED1_9BACT</name>
<sequence>MKIQVKVKTNAKQDCVSVDEENNLYTVSTKAQPIKGKANEAVIKLLAEYFKVPKSVIKLKTGQKSKIKVFEITI</sequence>
<dbReference type="EMBL" id="QZJW01000019">
    <property type="protein sequence ID" value="RJO61483.1"/>
    <property type="molecule type" value="Genomic_DNA"/>
</dbReference>
<evidence type="ECO:0000313" key="3">
    <source>
        <dbReference type="Proteomes" id="UP000285655"/>
    </source>
</evidence>
<dbReference type="GO" id="GO:0005737">
    <property type="term" value="C:cytoplasm"/>
    <property type="evidence" value="ECO:0007669"/>
    <property type="project" value="TreeGrafter"/>
</dbReference>
<dbReference type="Pfam" id="PF02594">
    <property type="entry name" value="DUF167"/>
    <property type="match status" value="1"/>
</dbReference>
<dbReference type="InterPro" id="IPR036591">
    <property type="entry name" value="YggU-like_sf"/>
</dbReference>
<reference evidence="2 3" key="1">
    <citation type="journal article" date="2017" name="ISME J.">
        <title>Energy and carbon metabolisms in a deep terrestrial subsurface fluid microbial community.</title>
        <authorList>
            <person name="Momper L."/>
            <person name="Jungbluth S.P."/>
            <person name="Lee M.D."/>
            <person name="Amend J.P."/>
        </authorList>
    </citation>
    <scope>NUCLEOTIDE SEQUENCE [LARGE SCALE GENOMIC DNA]</scope>
    <source>
        <strain evidence="2">SURF_29</strain>
    </source>
</reference>
<gene>
    <name evidence="2" type="ORF">C4544_02710</name>
</gene>
<comment type="similarity">
    <text evidence="1">Belongs to the UPF0235 family.</text>
</comment>
<dbReference type="NCBIfam" id="TIGR00251">
    <property type="entry name" value="DUF167 family protein"/>
    <property type="match status" value="1"/>
</dbReference>
<evidence type="ECO:0000313" key="2">
    <source>
        <dbReference type="EMBL" id="RJO61483.1"/>
    </source>
</evidence>
<evidence type="ECO:0000256" key="1">
    <source>
        <dbReference type="ARBA" id="ARBA00010364"/>
    </source>
</evidence>
<dbReference type="InterPro" id="IPR003746">
    <property type="entry name" value="DUF167"/>
</dbReference>
<dbReference type="PANTHER" id="PTHR13420:SF7">
    <property type="entry name" value="UPF0235 PROTEIN C15ORF40"/>
    <property type="match status" value="1"/>
</dbReference>
<organism evidence="2 3">
    <name type="scientific">candidate division WS5 bacterium</name>
    <dbReference type="NCBI Taxonomy" id="2093353"/>
    <lineage>
        <taxon>Bacteria</taxon>
        <taxon>candidate division WS5</taxon>
    </lineage>
</organism>
<accession>A0A419DED1</accession>
<dbReference type="AlphaFoldDB" id="A0A419DED1"/>
<dbReference type="Gene3D" id="3.30.1200.10">
    <property type="entry name" value="YggU-like"/>
    <property type="match status" value="1"/>
</dbReference>
<comment type="caution">
    <text evidence="2">The sequence shown here is derived from an EMBL/GenBank/DDBJ whole genome shotgun (WGS) entry which is preliminary data.</text>
</comment>